<dbReference type="Gene3D" id="2.60.40.1220">
    <property type="match status" value="1"/>
</dbReference>
<dbReference type="InterPro" id="IPR014756">
    <property type="entry name" value="Ig_E-set"/>
</dbReference>
<dbReference type="EMBL" id="WWCW01000048">
    <property type="protein sequence ID" value="MYM88518.1"/>
    <property type="molecule type" value="Genomic_DNA"/>
</dbReference>
<dbReference type="GO" id="GO:0046688">
    <property type="term" value="P:response to copper ion"/>
    <property type="evidence" value="ECO:0007669"/>
    <property type="project" value="InterPro"/>
</dbReference>
<accession>A0A845G709</accession>
<name>A0A845G709_9BURK</name>
<dbReference type="Proteomes" id="UP000470302">
    <property type="component" value="Unassembled WGS sequence"/>
</dbReference>
<dbReference type="InterPro" id="IPR032694">
    <property type="entry name" value="CopC/D"/>
</dbReference>
<dbReference type="InterPro" id="IPR007348">
    <property type="entry name" value="CopC_dom"/>
</dbReference>
<evidence type="ECO:0000256" key="1">
    <source>
        <dbReference type="ARBA" id="ARBA00004418"/>
    </source>
</evidence>
<keyword evidence="6" id="KW-0186">Copper</keyword>
<comment type="caution">
    <text evidence="9">The sequence shown here is derived from an EMBL/GenBank/DDBJ whole genome shotgun (WGS) entry which is preliminary data.</text>
</comment>
<evidence type="ECO:0000256" key="6">
    <source>
        <dbReference type="ARBA" id="ARBA00023008"/>
    </source>
</evidence>
<proteinExistence type="inferred from homology"/>
<feature type="domain" description="CopC" evidence="8">
    <location>
        <begin position="26"/>
        <end position="122"/>
    </location>
</feature>
<keyword evidence="5" id="KW-0574">Periplasm</keyword>
<dbReference type="GO" id="GO:0005507">
    <property type="term" value="F:copper ion binding"/>
    <property type="evidence" value="ECO:0007669"/>
    <property type="project" value="InterPro"/>
</dbReference>
<dbReference type="PANTHER" id="PTHR34820">
    <property type="entry name" value="INNER MEMBRANE PROTEIN YEBZ"/>
    <property type="match status" value="1"/>
</dbReference>
<dbReference type="AlphaFoldDB" id="A0A845G709"/>
<comment type="similarity">
    <text evidence="2">Belongs to the CopC family.</text>
</comment>
<sequence length="123" mass="12599">MKPFKTLVVSAIVAAATLASPFAAAHASLKSSNPAANAVLDAAPKEIALTFNEKVEPAFSSITLTDASGRTPAGQAKATVDEADPAILRLALPPLPAGAYTVGWAAAGRDGHRRKGEFTFTVK</sequence>
<keyword evidence="3" id="KW-0479">Metal-binding</keyword>
<gene>
    <name evidence="9" type="primary">copC</name>
    <name evidence="9" type="ORF">GTP91_15210</name>
</gene>
<evidence type="ECO:0000313" key="9">
    <source>
        <dbReference type="EMBL" id="MYM88518.1"/>
    </source>
</evidence>
<dbReference type="Pfam" id="PF04234">
    <property type="entry name" value="CopC"/>
    <property type="match status" value="1"/>
</dbReference>
<evidence type="ECO:0000259" key="8">
    <source>
        <dbReference type="Pfam" id="PF04234"/>
    </source>
</evidence>
<dbReference type="GO" id="GO:0005886">
    <property type="term" value="C:plasma membrane"/>
    <property type="evidence" value="ECO:0007669"/>
    <property type="project" value="TreeGrafter"/>
</dbReference>
<dbReference type="GO" id="GO:0006825">
    <property type="term" value="P:copper ion transport"/>
    <property type="evidence" value="ECO:0007669"/>
    <property type="project" value="InterPro"/>
</dbReference>
<feature type="signal peptide" evidence="7">
    <location>
        <begin position="1"/>
        <end position="25"/>
    </location>
</feature>
<dbReference type="NCBIfam" id="NF033814">
    <property type="entry name" value="copper_CopC"/>
    <property type="match status" value="1"/>
</dbReference>
<dbReference type="GO" id="GO:0042597">
    <property type="term" value="C:periplasmic space"/>
    <property type="evidence" value="ECO:0007669"/>
    <property type="project" value="UniProtKB-SubCell"/>
</dbReference>
<evidence type="ECO:0000313" key="10">
    <source>
        <dbReference type="Proteomes" id="UP000470302"/>
    </source>
</evidence>
<evidence type="ECO:0000256" key="5">
    <source>
        <dbReference type="ARBA" id="ARBA00022764"/>
    </source>
</evidence>
<evidence type="ECO:0000256" key="3">
    <source>
        <dbReference type="ARBA" id="ARBA00022723"/>
    </source>
</evidence>
<feature type="chain" id="PRO_5032508279" evidence="7">
    <location>
        <begin position="26"/>
        <end position="123"/>
    </location>
</feature>
<dbReference type="RefSeq" id="WP_161097549.1">
    <property type="nucleotide sequence ID" value="NZ_WWCW01000048.1"/>
</dbReference>
<dbReference type="InterPro" id="IPR014755">
    <property type="entry name" value="Cu-Rt/internalin_Ig-like"/>
</dbReference>
<organism evidence="9 10">
    <name type="scientific">Duganella vulcania</name>
    <dbReference type="NCBI Taxonomy" id="2692166"/>
    <lineage>
        <taxon>Bacteria</taxon>
        <taxon>Pseudomonadati</taxon>
        <taxon>Pseudomonadota</taxon>
        <taxon>Betaproteobacteria</taxon>
        <taxon>Burkholderiales</taxon>
        <taxon>Oxalobacteraceae</taxon>
        <taxon>Telluria group</taxon>
        <taxon>Duganella</taxon>
    </lineage>
</organism>
<protein>
    <submittedName>
        <fullName evidence="9">Copper homeostasis periplasmic binding protein CopC</fullName>
    </submittedName>
</protein>
<reference evidence="9 10" key="1">
    <citation type="submission" date="2020-01" db="EMBL/GenBank/DDBJ databases">
        <title>Novel species isolated from a subtropical stream in China.</title>
        <authorList>
            <person name="Lu H."/>
        </authorList>
    </citation>
    <scope>NUCLEOTIDE SEQUENCE [LARGE SCALE GENOMIC DNA]</scope>
    <source>
        <strain evidence="9 10">FT82W</strain>
    </source>
</reference>
<dbReference type="InterPro" id="IPR047685">
    <property type="entry name" value="CopC-like"/>
</dbReference>
<dbReference type="PANTHER" id="PTHR34820:SF4">
    <property type="entry name" value="INNER MEMBRANE PROTEIN YEBZ"/>
    <property type="match status" value="1"/>
</dbReference>
<evidence type="ECO:0000256" key="7">
    <source>
        <dbReference type="SAM" id="SignalP"/>
    </source>
</evidence>
<keyword evidence="4 7" id="KW-0732">Signal</keyword>
<evidence type="ECO:0000256" key="4">
    <source>
        <dbReference type="ARBA" id="ARBA00022729"/>
    </source>
</evidence>
<evidence type="ECO:0000256" key="2">
    <source>
        <dbReference type="ARBA" id="ARBA00010509"/>
    </source>
</evidence>
<comment type="subcellular location">
    <subcellularLocation>
        <location evidence="1">Periplasm</location>
    </subcellularLocation>
</comment>
<dbReference type="SUPFAM" id="SSF81296">
    <property type="entry name" value="E set domains"/>
    <property type="match status" value="1"/>
</dbReference>